<accession>A0A024T9F2</accession>
<name>A0A024T9F2_9STRA</name>
<dbReference type="EMBL" id="KI914180">
    <property type="protein sequence ID" value="ETV89937.1"/>
    <property type="molecule type" value="Genomic_DNA"/>
</dbReference>
<gene>
    <name evidence="2" type="ORF">H310_15221</name>
</gene>
<protein>
    <submittedName>
        <fullName evidence="2">Uncharacterized protein</fullName>
    </submittedName>
</protein>
<evidence type="ECO:0000313" key="2">
    <source>
        <dbReference type="EMBL" id="ETV89937.1"/>
    </source>
</evidence>
<organism evidence="2">
    <name type="scientific">Aphanomyces invadans</name>
    <dbReference type="NCBI Taxonomy" id="157072"/>
    <lineage>
        <taxon>Eukaryota</taxon>
        <taxon>Sar</taxon>
        <taxon>Stramenopiles</taxon>
        <taxon>Oomycota</taxon>
        <taxon>Saprolegniomycetes</taxon>
        <taxon>Saprolegniales</taxon>
        <taxon>Verrucalvaceae</taxon>
        <taxon>Aphanomyces</taxon>
    </lineage>
</organism>
<dbReference type="RefSeq" id="XP_008881431.1">
    <property type="nucleotide sequence ID" value="XM_008883209.1"/>
</dbReference>
<sequence>VNGRLTTQQVSEISATYGVHKATGWRVWRRGQSSGTTVDVNSRIKGHSGGKSKYDVDDVEQRIKSVPIVKRQTYRALSRAVSIPKSTI</sequence>
<dbReference type="GeneID" id="20092271"/>
<proteinExistence type="predicted"/>
<dbReference type="PANTHER" id="PTHR33889:SF7">
    <property type="entry name" value="OS04G0681850 PROTEIN"/>
    <property type="match status" value="1"/>
</dbReference>
<feature type="region of interest" description="Disordered" evidence="1">
    <location>
        <begin position="36"/>
        <end position="55"/>
    </location>
</feature>
<dbReference type="OrthoDB" id="121491at2759"/>
<dbReference type="PANTHER" id="PTHR33889">
    <property type="entry name" value="OS04G0681850 PROTEIN"/>
    <property type="match status" value="1"/>
</dbReference>
<evidence type="ECO:0000256" key="1">
    <source>
        <dbReference type="SAM" id="MobiDB-lite"/>
    </source>
</evidence>
<feature type="non-terminal residue" evidence="2">
    <location>
        <position position="1"/>
    </location>
</feature>
<dbReference type="VEuPathDB" id="FungiDB:H310_15221"/>
<dbReference type="AlphaFoldDB" id="A0A024T9F2"/>
<reference evidence="2" key="1">
    <citation type="submission" date="2013-12" db="EMBL/GenBank/DDBJ databases">
        <title>The Genome Sequence of Aphanomyces invadans NJM9701.</title>
        <authorList>
            <consortium name="The Broad Institute Genomics Platform"/>
            <person name="Russ C."/>
            <person name="Tyler B."/>
            <person name="van West P."/>
            <person name="Dieguez-Uribeondo J."/>
            <person name="Young S.K."/>
            <person name="Zeng Q."/>
            <person name="Gargeya S."/>
            <person name="Fitzgerald M."/>
            <person name="Abouelleil A."/>
            <person name="Alvarado L."/>
            <person name="Chapman S.B."/>
            <person name="Gainer-Dewar J."/>
            <person name="Goldberg J."/>
            <person name="Griggs A."/>
            <person name="Gujja S."/>
            <person name="Hansen M."/>
            <person name="Howarth C."/>
            <person name="Imamovic A."/>
            <person name="Ireland A."/>
            <person name="Larimer J."/>
            <person name="McCowan C."/>
            <person name="Murphy C."/>
            <person name="Pearson M."/>
            <person name="Poon T.W."/>
            <person name="Priest M."/>
            <person name="Roberts A."/>
            <person name="Saif S."/>
            <person name="Shea T."/>
            <person name="Sykes S."/>
            <person name="Wortman J."/>
            <person name="Nusbaum C."/>
            <person name="Birren B."/>
        </authorList>
    </citation>
    <scope>NUCLEOTIDE SEQUENCE [LARGE SCALE GENOMIC DNA]</scope>
    <source>
        <strain evidence="2">NJM9701</strain>
    </source>
</reference>